<evidence type="ECO:0000313" key="3">
    <source>
        <dbReference type="EMBL" id="KZV90372.1"/>
    </source>
</evidence>
<dbReference type="EMBL" id="KV426050">
    <property type="protein sequence ID" value="KZV90372.1"/>
    <property type="molecule type" value="Genomic_DNA"/>
</dbReference>
<dbReference type="STRING" id="1314781.A0A165GDV0"/>
<evidence type="ECO:0000313" key="4">
    <source>
        <dbReference type="Proteomes" id="UP000077266"/>
    </source>
</evidence>
<keyword evidence="4" id="KW-1185">Reference proteome</keyword>
<feature type="compositionally biased region" description="Basic residues" evidence="2">
    <location>
        <begin position="1"/>
        <end position="11"/>
    </location>
</feature>
<organism evidence="3 4">
    <name type="scientific">Exidia glandulosa HHB12029</name>
    <dbReference type="NCBI Taxonomy" id="1314781"/>
    <lineage>
        <taxon>Eukaryota</taxon>
        <taxon>Fungi</taxon>
        <taxon>Dikarya</taxon>
        <taxon>Basidiomycota</taxon>
        <taxon>Agaricomycotina</taxon>
        <taxon>Agaricomycetes</taxon>
        <taxon>Auriculariales</taxon>
        <taxon>Exidiaceae</taxon>
        <taxon>Exidia</taxon>
    </lineage>
</organism>
<accession>A0A165GDV0</accession>
<dbReference type="Proteomes" id="UP000077266">
    <property type="component" value="Unassembled WGS sequence"/>
</dbReference>
<dbReference type="InParanoid" id="A0A165GDV0"/>
<feature type="compositionally biased region" description="Acidic residues" evidence="2">
    <location>
        <begin position="858"/>
        <end position="876"/>
    </location>
</feature>
<gene>
    <name evidence="3" type="ORF">EXIGLDRAFT_794445</name>
</gene>
<feature type="region of interest" description="Disordered" evidence="2">
    <location>
        <begin position="722"/>
        <end position="772"/>
    </location>
</feature>
<dbReference type="AlphaFoldDB" id="A0A165GDV0"/>
<protein>
    <submittedName>
        <fullName evidence="3">Uncharacterized protein</fullName>
    </submittedName>
</protein>
<sequence>MPPLSKARRNRGAAGTQSLTRHRANRAALANAVASTGTARVPDARVSMRTHQRLQKELSRAQTANKRLLRDKRSALRAKHDAITQRDARARQILRIRTGVEEARTAATAELAGVSATASAVLQSTVDSLEHVISDLASDLAAARAEIRLLTAKAKKLASERDRARSATDRTVSRAVRNAKVFDMRDPEQRTRYSEAARELMRDLVVLNVATHHVASVILAVCAAAGISVIGNPSDRTVRRALIEALLAAELQLTKEMGDAAALACGSDGTGHKNLNYQAHHVAVTRQNGSHKVFFAGYLRQADHTSETQFRGWVEDLIENRIDYYNASPEAVSGYVAIQSVAEVMRAVFTDHAPDQGSMYRMLETWRHGHVIKGLGRRALSASTAAENAELIARATTAVLTLHRGPLGLQFASEEEYQSSLSEVQPELEQAVGEAKWDSMSEKEQLTLGFFRFLVWALVTHGLTLTVPDINTVRFGCNTEGARFALKHRELIIEFLEIVRDTKTSPGFNNAEKNTHLGLHDAPTLTELAGLAFVGECFSVSYLQQVRAPDVNHLSLGPLHERAAVWLRTVIDKPQLVTAPYSESLHIGGSFDSRPFRDPAMFASVHALLASGLLVHLDHITAAAFKGVLKTLGNFTGEFSVDGQIARASRVSPDLLQTVFVPATNDVNESKVGALRNGLNRAGNARLSFLSAIQMYKTNGTRGYVRKMGRSSKIFLMRETVRREKDHSEKRANLEKAAHETRQLGRAREKQMRASERRARRDAGLAGTEETRWRSAEDLPALDAKDKSLTVERLKSELRWHKERGNREAWPKGAKLSGTKAVLYAWLKEILEFEDAHSATQDSIDETQDSTEKTLDSLDNDVDDLEDEEQEELYYS</sequence>
<reference evidence="3 4" key="1">
    <citation type="journal article" date="2016" name="Mol. Biol. Evol.">
        <title>Comparative Genomics of Early-Diverging Mushroom-Forming Fungi Provides Insights into the Origins of Lignocellulose Decay Capabilities.</title>
        <authorList>
            <person name="Nagy L.G."/>
            <person name="Riley R."/>
            <person name="Tritt A."/>
            <person name="Adam C."/>
            <person name="Daum C."/>
            <person name="Floudas D."/>
            <person name="Sun H."/>
            <person name="Yadav J.S."/>
            <person name="Pangilinan J."/>
            <person name="Larsson K.H."/>
            <person name="Matsuura K."/>
            <person name="Barry K."/>
            <person name="Labutti K."/>
            <person name="Kuo R."/>
            <person name="Ohm R.A."/>
            <person name="Bhattacharya S.S."/>
            <person name="Shirouzu T."/>
            <person name="Yoshinaga Y."/>
            <person name="Martin F.M."/>
            <person name="Grigoriev I.V."/>
            <person name="Hibbett D.S."/>
        </authorList>
    </citation>
    <scope>NUCLEOTIDE SEQUENCE [LARGE SCALE GENOMIC DNA]</scope>
    <source>
        <strain evidence="3 4">HHB12029</strain>
    </source>
</reference>
<evidence type="ECO:0000256" key="2">
    <source>
        <dbReference type="SAM" id="MobiDB-lite"/>
    </source>
</evidence>
<feature type="region of interest" description="Disordered" evidence="2">
    <location>
        <begin position="1"/>
        <end position="22"/>
    </location>
</feature>
<evidence type="ECO:0000256" key="1">
    <source>
        <dbReference type="SAM" id="Coils"/>
    </source>
</evidence>
<name>A0A165GDV0_EXIGL</name>
<keyword evidence="1" id="KW-0175">Coiled coil</keyword>
<proteinExistence type="predicted"/>
<feature type="coiled-coil region" evidence="1">
    <location>
        <begin position="126"/>
        <end position="167"/>
    </location>
</feature>
<dbReference type="OrthoDB" id="3052721at2759"/>
<feature type="region of interest" description="Disordered" evidence="2">
    <location>
        <begin position="838"/>
        <end position="876"/>
    </location>
</feature>